<comment type="caution">
    <text evidence="1">The sequence shown here is derived from an EMBL/GenBank/DDBJ whole genome shotgun (WGS) entry which is preliminary data.</text>
</comment>
<dbReference type="EMBL" id="BAAAQN010000006">
    <property type="protein sequence ID" value="GAA2019140.1"/>
    <property type="molecule type" value="Genomic_DNA"/>
</dbReference>
<name>A0ABP5FAL0_9ACTN</name>
<dbReference type="Proteomes" id="UP001500751">
    <property type="component" value="Unassembled WGS sequence"/>
</dbReference>
<proteinExistence type="predicted"/>
<gene>
    <name evidence="1" type="ORF">GCM10009839_14400</name>
</gene>
<protein>
    <submittedName>
        <fullName evidence="1">Uncharacterized protein</fullName>
    </submittedName>
</protein>
<evidence type="ECO:0000313" key="2">
    <source>
        <dbReference type="Proteomes" id="UP001500751"/>
    </source>
</evidence>
<accession>A0ABP5FAL0</accession>
<sequence>MTPVPDPAPVAVLPLELGGSLRILAEAVDLTRGTVRWVLRGPHITGVVWLTREDPHDIHYTEDPGTYRCRLYSGDATGALDRLNDPVRINPLTCYRAEASKFQLGDRPTGLKSLAGAPIPDLSWVITAADRRTSDIRRALARHALASNWLQPLQHTWRIQTAAVIAARAKHERDQALAKLRSAAIDARHARKLLDALAPDAAEASVRGIAPLASSGRDLLSPDHTASAIAPDSIAA</sequence>
<evidence type="ECO:0000313" key="1">
    <source>
        <dbReference type="EMBL" id="GAA2019140.1"/>
    </source>
</evidence>
<dbReference type="RefSeq" id="WP_344664715.1">
    <property type="nucleotide sequence ID" value="NZ_BAAAQN010000006.1"/>
</dbReference>
<keyword evidence="2" id="KW-1185">Reference proteome</keyword>
<organism evidence="1 2">
    <name type="scientific">Catenulispora yoronensis</name>
    <dbReference type="NCBI Taxonomy" id="450799"/>
    <lineage>
        <taxon>Bacteria</taxon>
        <taxon>Bacillati</taxon>
        <taxon>Actinomycetota</taxon>
        <taxon>Actinomycetes</taxon>
        <taxon>Catenulisporales</taxon>
        <taxon>Catenulisporaceae</taxon>
        <taxon>Catenulispora</taxon>
    </lineage>
</organism>
<reference evidence="2" key="1">
    <citation type="journal article" date="2019" name="Int. J. Syst. Evol. Microbiol.">
        <title>The Global Catalogue of Microorganisms (GCM) 10K type strain sequencing project: providing services to taxonomists for standard genome sequencing and annotation.</title>
        <authorList>
            <consortium name="The Broad Institute Genomics Platform"/>
            <consortium name="The Broad Institute Genome Sequencing Center for Infectious Disease"/>
            <person name="Wu L."/>
            <person name="Ma J."/>
        </authorList>
    </citation>
    <scope>NUCLEOTIDE SEQUENCE [LARGE SCALE GENOMIC DNA]</scope>
    <source>
        <strain evidence="2">JCM 16014</strain>
    </source>
</reference>